<reference evidence="2 3" key="1">
    <citation type="journal article" date="2019" name="Commun. Biol.">
        <title>The bagworm genome reveals a unique fibroin gene that provides high tensile strength.</title>
        <authorList>
            <person name="Kono N."/>
            <person name="Nakamura H."/>
            <person name="Ohtoshi R."/>
            <person name="Tomita M."/>
            <person name="Numata K."/>
            <person name="Arakawa K."/>
        </authorList>
    </citation>
    <scope>NUCLEOTIDE SEQUENCE [LARGE SCALE GENOMIC DNA]</scope>
</reference>
<evidence type="ECO:0000313" key="3">
    <source>
        <dbReference type="Proteomes" id="UP000299102"/>
    </source>
</evidence>
<dbReference type="EMBL" id="BGZK01001205">
    <property type="protein sequence ID" value="GBP74372.1"/>
    <property type="molecule type" value="Genomic_DNA"/>
</dbReference>
<feature type="region of interest" description="Disordered" evidence="1">
    <location>
        <begin position="178"/>
        <end position="223"/>
    </location>
</feature>
<keyword evidence="3" id="KW-1185">Reference proteome</keyword>
<comment type="caution">
    <text evidence="2">The sequence shown here is derived from an EMBL/GenBank/DDBJ whole genome shotgun (WGS) entry which is preliminary data.</text>
</comment>
<gene>
    <name evidence="2" type="ORF">EVAR_51557_1</name>
</gene>
<proteinExistence type="predicted"/>
<protein>
    <submittedName>
        <fullName evidence="2">Uncharacterized protein</fullName>
    </submittedName>
</protein>
<accession>A0A4C1YHS9</accession>
<sequence length="223" mass="24694">MAVSGRQCALELHGEAEVPQSVIKRLWDGTPVSTYNARQAHSINASNIKGSFIDSGRCWRKTDKACWNKKLQIFRNLETVKETTIKGQAVNTAHKHLQPQSNHQCVAGLLDRDRISDGQVSGLLEVGVGHQNSHSSDEMQQRNLHVCALNCKSTAGHKPPPLVFHYVYPGSPVTDGDATLTKSSSRPKETVRSPNRGRPSTAFFSSGRRSYERLTHRSADLLR</sequence>
<evidence type="ECO:0000313" key="2">
    <source>
        <dbReference type="EMBL" id="GBP74372.1"/>
    </source>
</evidence>
<dbReference type="Proteomes" id="UP000299102">
    <property type="component" value="Unassembled WGS sequence"/>
</dbReference>
<organism evidence="2 3">
    <name type="scientific">Eumeta variegata</name>
    <name type="common">Bagworm moth</name>
    <name type="synonym">Eumeta japonica</name>
    <dbReference type="NCBI Taxonomy" id="151549"/>
    <lineage>
        <taxon>Eukaryota</taxon>
        <taxon>Metazoa</taxon>
        <taxon>Ecdysozoa</taxon>
        <taxon>Arthropoda</taxon>
        <taxon>Hexapoda</taxon>
        <taxon>Insecta</taxon>
        <taxon>Pterygota</taxon>
        <taxon>Neoptera</taxon>
        <taxon>Endopterygota</taxon>
        <taxon>Lepidoptera</taxon>
        <taxon>Glossata</taxon>
        <taxon>Ditrysia</taxon>
        <taxon>Tineoidea</taxon>
        <taxon>Psychidae</taxon>
        <taxon>Oiketicinae</taxon>
        <taxon>Eumeta</taxon>
    </lineage>
</organism>
<dbReference type="AlphaFoldDB" id="A0A4C1YHS9"/>
<evidence type="ECO:0000256" key="1">
    <source>
        <dbReference type="SAM" id="MobiDB-lite"/>
    </source>
</evidence>
<name>A0A4C1YHS9_EUMVA</name>
<feature type="compositionally biased region" description="Basic and acidic residues" evidence="1">
    <location>
        <begin position="209"/>
        <end position="223"/>
    </location>
</feature>